<dbReference type="EMBL" id="LAZR01029303">
    <property type="protein sequence ID" value="KKL59980.1"/>
    <property type="molecule type" value="Genomic_DNA"/>
</dbReference>
<dbReference type="SUPFAM" id="SSF46785">
    <property type="entry name" value="Winged helix' DNA-binding domain"/>
    <property type="match status" value="1"/>
</dbReference>
<dbReference type="SUPFAM" id="SSF51206">
    <property type="entry name" value="cAMP-binding domain-like"/>
    <property type="match status" value="1"/>
</dbReference>
<gene>
    <name evidence="6" type="ORF">LCGC14_2209900</name>
</gene>
<dbReference type="InterPro" id="IPR036388">
    <property type="entry name" value="WH-like_DNA-bd_sf"/>
</dbReference>
<proteinExistence type="predicted"/>
<dbReference type="InterPro" id="IPR018490">
    <property type="entry name" value="cNMP-bd_dom_sf"/>
</dbReference>
<keyword evidence="3" id="KW-0804">Transcription</keyword>
<comment type="caution">
    <text evidence="6">The sequence shown here is derived from an EMBL/GenBank/DDBJ whole genome shotgun (WGS) entry which is preliminary data.</text>
</comment>
<feature type="domain" description="Cyclic nucleotide-binding" evidence="4">
    <location>
        <begin position="18"/>
        <end position="132"/>
    </location>
</feature>
<evidence type="ECO:0008006" key="7">
    <source>
        <dbReference type="Google" id="ProtNLM"/>
    </source>
</evidence>
<dbReference type="InterPro" id="IPR000595">
    <property type="entry name" value="cNMP-bd_dom"/>
</dbReference>
<protein>
    <recommendedName>
        <fullName evidence="7">HTH crp-type domain-containing protein</fullName>
    </recommendedName>
</protein>
<dbReference type="AlphaFoldDB" id="A0A0F9FRI5"/>
<dbReference type="CDD" id="cd00038">
    <property type="entry name" value="CAP_ED"/>
    <property type="match status" value="1"/>
</dbReference>
<evidence type="ECO:0000313" key="6">
    <source>
        <dbReference type="EMBL" id="KKL59980.1"/>
    </source>
</evidence>
<keyword evidence="2" id="KW-0238">DNA-binding</keyword>
<dbReference type="GO" id="GO:0006355">
    <property type="term" value="P:regulation of DNA-templated transcription"/>
    <property type="evidence" value="ECO:0007669"/>
    <property type="project" value="InterPro"/>
</dbReference>
<dbReference type="Gene3D" id="2.60.120.10">
    <property type="entry name" value="Jelly Rolls"/>
    <property type="match status" value="1"/>
</dbReference>
<evidence type="ECO:0000256" key="2">
    <source>
        <dbReference type="ARBA" id="ARBA00023125"/>
    </source>
</evidence>
<dbReference type="InterPro" id="IPR036390">
    <property type="entry name" value="WH_DNA-bd_sf"/>
</dbReference>
<evidence type="ECO:0000259" key="5">
    <source>
        <dbReference type="PROSITE" id="PS51063"/>
    </source>
</evidence>
<accession>A0A0F9FRI5</accession>
<dbReference type="InterPro" id="IPR014710">
    <property type="entry name" value="RmlC-like_jellyroll"/>
</dbReference>
<feature type="domain" description="HTH crp-type" evidence="5">
    <location>
        <begin position="153"/>
        <end position="227"/>
    </location>
</feature>
<name>A0A0F9FRI5_9ZZZZ</name>
<dbReference type="Pfam" id="PF13545">
    <property type="entry name" value="HTH_Crp_2"/>
    <property type="match status" value="1"/>
</dbReference>
<organism evidence="6">
    <name type="scientific">marine sediment metagenome</name>
    <dbReference type="NCBI Taxonomy" id="412755"/>
    <lineage>
        <taxon>unclassified sequences</taxon>
        <taxon>metagenomes</taxon>
        <taxon>ecological metagenomes</taxon>
    </lineage>
</organism>
<reference evidence="6" key="1">
    <citation type="journal article" date="2015" name="Nature">
        <title>Complex archaea that bridge the gap between prokaryotes and eukaryotes.</title>
        <authorList>
            <person name="Spang A."/>
            <person name="Saw J.H."/>
            <person name="Jorgensen S.L."/>
            <person name="Zaremba-Niedzwiedzka K."/>
            <person name="Martijn J."/>
            <person name="Lind A.E."/>
            <person name="van Eijk R."/>
            <person name="Schleper C."/>
            <person name="Guy L."/>
            <person name="Ettema T.J."/>
        </authorList>
    </citation>
    <scope>NUCLEOTIDE SEQUENCE</scope>
</reference>
<dbReference type="InterPro" id="IPR012318">
    <property type="entry name" value="HTH_CRP"/>
</dbReference>
<keyword evidence="1" id="KW-0805">Transcription regulation</keyword>
<dbReference type="GO" id="GO:0003677">
    <property type="term" value="F:DNA binding"/>
    <property type="evidence" value="ECO:0007669"/>
    <property type="project" value="UniProtKB-KW"/>
</dbReference>
<dbReference type="Gene3D" id="1.10.10.10">
    <property type="entry name" value="Winged helix-like DNA-binding domain superfamily/Winged helix DNA-binding domain"/>
    <property type="match status" value="1"/>
</dbReference>
<dbReference type="SMART" id="SM00419">
    <property type="entry name" value="HTH_CRP"/>
    <property type="match status" value="1"/>
</dbReference>
<evidence type="ECO:0000259" key="4">
    <source>
        <dbReference type="PROSITE" id="PS50042"/>
    </source>
</evidence>
<sequence>MTTEQLNYNDMSAKPSGMVDHLSDAQWAKVAPLLTQHMHYPPSEVISRRGDFLDHSLLLLDGLIARSVPSGQRARNTFVALQFPGEFVDLHAFPLKRLDHDVVSLADTRVAIVAHEPLRELLNGDVELARKLWLMTLVDASIHRHWVMRNSAMRALARVANFLSEFDARMSAAFGMERQCLPFSLRQTDIADATGLTSVHVSRTLRELREHGCCTVAGGKLLIHDREGLHKVGMFEAAYLYVPQSEMAP</sequence>
<evidence type="ECO:0000256" key="3">
    <source>
        <dbReference type="ARBA" id="ARBA00023163"/>
    </source>
</evidence>
<dbReference type="PROSITE" id="PS51063">
    <property type="entry name" value="HTH_CRP_2"/>
    <property type="match status" value="1"/>
</dbReference>
<evidence type="ECO:0000256" key="1">
    <source>
        <dbReference type="ARBA" id="ARBA00023015"/>
    </source>
</evidence>
<dbReference type="PROSITE" id="PS50042">
    <property type="entry name" value="CNMP_BINDING_3"/>
    <property type="match status" value="1"/>
</dbReference>